<evidence type="ECO:0000313" key="2">
    <source>
        <dbReference type="EMBL" id="GAA1098556.1"/>
    </source>
</evidence>
<name>A0ABN1TQT0_9ACTN</name>
<evidence type="ECO:0000313" key="3">
    <source>
        <dbReference type="Proteomes" id="UP001499987"/>
    </source>
</evidence>
<dbReference type="Proteomes" id="UP001499987">
    <property type="component" value="Unassembled WGS sequence"/>
</dbReference>
<gene>
    <name evidence="2" type="ORF">GCM10009663_46710</name>
</gene>
<dbReference type="EMBL" id="BAAALD010000048">
    <property type="protein sequence ID" value="GAA1098556.1"/>
    <property type="molecule type" value="Genomic_DNA"/>
</dbReference>
<reference evidence="2 3" key="1">
    <citation type="journal article" date="2019" name="Int. J. Syst. Evol. Microbiol.">
        <title>The Global Catalogue of Microorganisms (GCM) 10K type strain sequencing project: providing services to taxonomists for standard genome sequencing and annotation.</title>
        <authorList>
            <consortium name="The Broad Institute Genomics Platform"/>
            <consortium name="The Broad Institute Genome Sequencing Center for Infectious Disease"/>
            <person name="Wu L."/>
            <person name="Ma J."/>
        </authorList>
    </citation>
    <scope>NUCLEOTIDE SEQUENCE [LARGE SCALE GENOMIC DNA]</scope>
    <source>
        <strain evidence="2 3">JCM 13002</strain>
    </source>
</reference>
<sequence>MASDVQGPGAQEPGGQGPGMEATRPVWALDPLEGVGPLRFGMRAEDVASALPDAHEPGRFEAEPHWPEILGIRFGFRPALPAVYAYFDGTGRLFCAAADAAHGPQVVLDGLELTGRPPALLQDAVHDLPWPEGSGVRYGPRGNPAVPAVGLVLRVQQTTGGVLTRPVLVGRGRADRCADDSEGRVPQCEWLGRQWPYPDCPAVLPPPDHEPVWPRGWRPPF</sequence>
<protein>
    <recommendedName>
        <fullName evidence="4">SMI1/KNR4 family protein</fullName>
    </recommendedName>
</protein>
<accession>A0ABN1TQT0</accession>
<feature type="compositionally biased region" description="Low complexity" evidence="1">
    <location>
        <begin position="1"/>
        <end position="11"/>
    </location>
</feature>
<comment type="caution">
    <text evidence="2">The sequence shown here is derived from an EMBL/GenBank/DDBJ whole genome shotgun (WGS) entry which is preliminary data.</text>
</comment>
<evidence type="ECO:0000256" key="1">
    <source>
        <dbReference type="SAM" id="MobiDB-lite"/>
    </source>
</evidence>
<proteinExistence type="predicted"/>
<feature type="region of interest" description="Disordered" evidence="1">
    <location>
        <begin position="1"/>
        <end position="23"/>
    </location>
</feature>
<organism evidence="2 3">
    <name type="scientific">Kitasatospora arboriphila</name>
    <dbReference type="NCBI Taxonomy" id="258052"/>
    <lineage>
        <taxon>Bacteria</taxon>
        <taxon>Bacillati</taxon>
        <taxon>Actinomycetota</taxon>
        <taxon>Actinomycetes</taxon>
        <taxon>Kitasatosporales</taxon>
        <taxon>Streptomycetaceae</taxon>
        <taxon>Kitasatospora</taxon>
    </lineage>
</organism>
<keyword evidence="3" id="KW-1185">Reference proteome</keyword>
<evidence type="ECO:0008006" key="4">
    <source>
        <dbReference type="Google" id="ProtNLM"/>
    </source>
</evidence>